<evidence type="ECO:0000259" key="5">
    <source>
        <dbReference type="PROSITE" id="PS51842"/>
    </source>
</evidence>
<dbReference type="PROSITE" id="PS51842">
    <property type="entry name" value="IF_ROD_2"/>
    <property type="match status" value="1"/>
</dbReference>
<evidence type="ECO:0000256" key="4">
    <source>
        <dbReference type="SAM" id="Coils"/>
    </source>
</evidence>
<keyword evidence="6" id="KW-1185">Reference proteome</keyword>
<dbReference type="Proteomes" id="UP000515203">
    <property type="component" value="Unplaced"/>
</dbReference>
<dbReference type="RefSeq" id="XP_004633816.1">
    <property type="nucleotide sequence ID" value="XM_004633759.1"/>
</dbReference>
<organism evidence="6 7">
    <name type="scientific">Octodon degus</name>
    <name type="common">Degu</name>
    <name type="synonym">Sciurus degus</name>
    <dbReference type="NCBI Taxonomy" id="10160"/>
    <lineage>
        <taxon>Eukaryota</taxon>
        <taxon>Metazoa</taxon>
        <taxon>Chordata</taxon>
        <taxon>Craniata</taxon>
        <taxon>Vertebrata</taxon>
        <taxon>Euteleostomi</taxon>
        <taxon>Mammalia</taxon>
        <taxon>Eutheria</taxon>
        <taxon>Euarchontoglires</taxon>
        <taxon>Glires</taxon>
        <taxon>Rodentia</taxon>
        <taxon>Hystricomorpha</taxon>
        <taxon>Octodontidae</taxon>
        <taxon>Octodon</taxon>
    </lineage>
</organism>
<dbReference type="FunFam" id="1.20.5.1160:FF:000002">
    <property type="entry name" value="Type I keratin 10"/>
    <property type="match status" value="1"/>
</dbReference>
<dbReference type="PANTHER" id="PTHR23239:SF184">
    <property type="entry name" value="KERATIN, TYPE I CYTOSKELETAL 42"/>
    <property type="match status" value="1"/>
</dbReference>
<evidence type="ECO:0000256" key="2">
    <source>
        <dbReference type="ARBA" id="ARBA00022754"/>
    </source>
</evidence>
<dbReference type="GO" id="GO:0030855">
    <property type="term" value="P:epithelial cell differentiation"/>
    <property type="evidence" value="ECO:0007669"/>
    <property type="project" value="TreeGrafter"/>
</dbReference>
<evidence type="ECO:0000313" key="6">
    <source>
        <dbReference type="Proteomes" id="UP000515203"/>
    </source>
</evidence>
<dbReference type="GO" id="GO:0005882">
    <property type="term" value="C:intermediate filament"/>
    <property type="evidence" value="ECO:0007669"/>
    <property type="project" value="UniProtKB-KW"/>
</dbReference>
<keyword evidence="1" id="KW-0416">Keratin</keyword>
<dbReference type="Pfam" id="PF00038">
    <property type="entry name" value="Filament"/>
    <property type="match status" value="1"/>
</dbReference>
<keyword evidence="2" id="KW-0403">Intermediate filament</keyword>
<dbReference type="Gene3D" id="1.20.5.170">
    <property type="match status" value="1"/>
</dbReference>
<gene>
    <name evidence="7" type="primary">LOC101571354</name>
</gene>
<dbReference type="GeneID" id="101571354"/>
<accession>A0A6P3FBN1</accession>
<keyword evidence="3 4" id="KW-0175">Coiled coil</keyword>
<dbReference type="AlphaFoldDB" id="A0A6P3FBN1"/>
<feature type="coiled-coil region" evidence="4">
    <location>
        <begin position="193"/>
        <end position="234"/>
    </location>
</feature>
<dbReference type="SUPFAM" id="SSF64593">
    <property type="entry name" value="Intermediate filament protein, coiled coil region"/>
    <property type="match status" value="2"/>
</dbReference>
<dbReference type="PANTHER" id="PTHR23239">
    <property type="entry name" value="INTERMEDIATE FILAMENT"/>
    <property type="match status" value="1"/>
</dbReference>
<dbReference type="FunFam" id="1.20.5.500:FF:000001">
    <property type="entry name" value="Type II keratin 23"/>
    <property type="match status" value="1"/>
</dbReference>
<dbReference type="Gene3D" id="1.20.5.500">
    <property type="entry name" value="Single helix bin"/>
    <property type="match status" value="1"/>
</dbReference>
<evidence type="ECO:0000256" key="3">
    <source>
        <dbReference type="ARBA" id="ARBA00023054"/>
    </source>
</evidence>
<proteinExistence type="predicted"/>
<feature type="coiled-coil region" evidence="4">
    <location>
        <begin position="359"/>
        <end position="393"/>
    </location>
</feature>
<sequence>MATTTSTRHFSTSGSVQGLYAPGGGFSRVSSVRVGGACLAPSLLRAGSGGSMSVTSSRFSAGLGGGYACSLGGGYGSSLGVSDVLLGGGEKATMQNLNDRLASYLDKVQVLEEANADLEVKIRDWYKKQGPGLARDYSPYFKTIEDLRSKGLAATIDNTSFVLQIDNARLGADDFRTKYETELNLRMSVEADINGLRRVLDELTLARADLEMQLEGLKEELAFLKKNREEEMLALRGQSGGNVNVERDAAPGVDLSRILKEMRNQYEKMAEKNRRDAEEWFLSKELNREVATNTEALQSSRTEITELRRSVQNLEMELQSWLSLTALLVPWAQKASLENSLAETEARYGAQLAQLQGLIGSVEEQLAQVRCDMERQNHEYQVLLNVKTRLEQEIATYGRLLEGEDAHLAAQYSSSLASQPSREASVTSHQVHTIVEEVQDGRVVSSREQVHRSRH</sequence>
<dbReference type="InterPro" id="IPR002957">
    <property type="entry name" value="Keratin_I"/>
</dbReference>
<feature type="coiled-coil region" evidence="4">
    <location>
        <begin position="259"/>
        <end position="324"/>
    </location>
</feature>
<feature type="domain" description="IF rod" evidence="5">
    <location>
        <begin position="90"/>
        <end position="408"/>
    </location>
</feature>
<dbReference type="SMART" id="SM01391">
    <property type="entry name" value="Filament"/>
    <property type="match status" value="1"/>
</dbReference>
<dbReference type="InterPro" id="IPR039008">
    <property type="entry name" value="IF_rod_dom"/>
</dbReference>
<protein>
    <submittedName>
        <fullName evidence="7">Keratin, type I cytoskeletal 42</fullName>
    </submittedName>
</protein>
<evidence type="ECO:0000256" key="1">
    <source>
        <dbReference type="ARBA" id="ARBA00022744"/>
    </source>
</evidence>
<dbReference type="GO" id="GO:0045109">
    <property type="term" value="P:intermediate filament organization"/>
    <property type="evidence" value="ECO:0007669"/>
    <property type="project" value="TreeGrafter"/>
</dbReference>
<dbReference type="Gene3D" id="1.20.5.1160">
    <property type="entry name" value="Vasodilator-stimulated phosphoprotein"/>
    <property type="match status" value="1"/>
</dbReference>
<dbReference type="InParanoid" id="A0A6P3FBN1"/>
<dbReference type="FunCoup" id="A0A6P3FBN1">
    <property type="interactions" value="125"/>
</dbReference>
<reference evidence="7" key="1">
    <citation type="submission" date="2025-08" db="UniProtKB">
        <authorList>
            <consortium name="RefSeq"/>
        </authorList>
    </citation>
    <scope>IDENTIFICATION</scope>
</reference>
<feature type="coiled-coil region" evidence="4">
    <location>
        <begin position="94"/>
        <end position="128"/>
    </location>
</feature>
<dbReference type="PRINTS" id="PR01248">
    <property type="entry name" value="TYPE1KERATIN"/>
</dbReference>
<dbReference type="OrthoDB" id="2441647at2759"/>
<evidence type="ECO:0000313" key="7">
    <source>
        <dbReference type="RefSeq" id="XP_004633816.1"/>
    </source>
</evidence>
<name>A0A6P3FBN1_OCTDE</name>
<dbReference type="FunFam" id="1.20.5.170:FF:000002">
    <property type="entry name" value="Type I keratin KA11"/>
    <property type="match status" value="1"/>
</dbReference>
<dbReference type="GO" id="GO:0005198">
    <property type="term" value="F:structural molecule activity"/>
    <property type="evidence" value="ECO:0007669"/>
    <property type="project" value="InterPro"/>
</dbReference>